<feature type="domain" description="ZZ-type" evidence="4">
    <location>
        <begin position="47"/>
        <end position="92"/>
    </location>
</feature>
<gene>
    <name evidence="5" type="ORF">A0H81_01514</name>
</gene>
<keyword evidence="1" id="KW-0479">Metal-binding</keyword>
<keyword evidence="3" id="KW-0862">Zinc</keyword>
<dbReference type="Proteomes" id="UP000092993">
    <property type="component" value="Unassembled WGS sequence"/>
</dbReference>
<dbReference type="InterPro" id="IPR000433">
    <property type="entry name" value="Znf_ZZ"/>
</dbReference>
<protein>
    <recommendedName>
        <fullName evidence="4">ZZ-type domain-containing protein</fullName>
    </recommendedName>
</protein>
<accession>A0A1C7MXK3</accession>
<dbReference type="STRING" id="5627.A0A1C7MXK3"/>
<dbReference type="SMART" id="SM00291">
    <property type="entry name" value="ZnF_ZZ"/>
    <property type="match status" value="1"/>
</dbReference>
<evidence type="ECO:0000256" key="1">
    <source>
        <dbReference type="ARBA" id="ARBA00022723"/>
    </source>
</evidence>
<evidence type="ECO:0000256" key="2">
    <source>
        <dbReference type="ARBA" id="ARBA00022771"/>
    </source>
</evidence>
<evidence type="ECO:0000313" key="5">
    <source>
        <dbReference type="EMBL" id="OBZ79834.1"/>
    </source>
</evidence>
<dbReference type="Gene3D" id="3.30.60.90">
    <property type="match status" value="1"/>
</dbReference>
<dbReference type="Pfam" id="PF00569">
    <property type="entry name" value="ZZ"/>
    <property type="match status" value="1"/>
</dbReference>
<organism evidence="5 6">
    <name type="scientific">Grifola frondosa</name>
    <name type="common">Maitake</name>
    <name type="synonym">Polyporus frondosus</name>
    <dbReference type="NCBI Taxonomy" id="5627"/>
    <lineage>
        <taxon>Eukaryota</taxon>
        <taxon>Fungi</taxon>
        <taxon>Dikarya</taxon>
        <taxon>Basidiomycota</taxon>
        <taxon>Agaricomycotina</taxon>
        <taxon>Agaricomycetes</taxon>
        <taxon>Polyporales</taxon>
        <taxon>Grifolaceae</taxon>
        <taxon>Grifola</taxon>
    </lineage>
</organism>
<evidence type="ECO:0000256" key="3">
    <source>
        <dbReference type="ARBA" id="ARBA00022833"/>
    </source>
</evidence>
<dbReference type="AlphaFoldDB" id="A0A1C7MXK3"/>
<dbReference type="OrthoDB" id="661148at2759"/>
<evidence type="ECO:0000313" key="6">
    <source>
        <dbReference type="Proteomes" id="UP000092993"/>
    </source>
</evidence>
<proteinExistence type="predicted"/>
<dbReference type="SUPFAM" id="SSF57850">
    <property type="entry name" value="RING/U-box"/>
    <property type="match status" value="1"/>
</dbReference>
<name>A0A1C7MXK3_GRIFR</name>
<reference evidence="5 6" key="1">
    <citation type="submission" date="2016-03" db="EMBL/GenBank/DDBJ databases">
        <title>Whole genome sequencing of Grifola frondosa 9006-11.</title>
        <authorList>
            <person name="Min B."/>
            <person name="Park H."/>
            <person name="Kim J.-G."/>
            <person name="Cho H."/>
            <person name="Oh Y.-L."/>
            <person name="Kong W.-S."/>
            <person name="Choi I.-G."/>
        </authorList>
    </citation>
    <scope>NUCLEOTIDE SEQUENCE [LARGE SCALE GENOMIC DNA]</scope>
    <source>
        <strain evidence="5 6">9006-11</strain>
    </source>
</reference>
<dbReference type="EMBL" id="LUGG01000001">
    <property type="protein sequence ID" value="OBZ79834.1"/>
    <property type="molecule type" value="Genomic_DNA"/>
</dbReference>
<dbReference type="InterPro" id="IPR043145">
    <property type="entry name" value="Znf_ZZ_sf"/>
</dbReference>
<comment type="caution">
    <text evidence="5">The sequence shown here is derived from an EMBL/GenBank/DDBJ whole genome shotgun (WGS) entry which is preliminary data.</text>
</comment>
<keyword evidence="6" id="KW-1185">Reference proteome</keyword>
<sequence>MRLEHSSSHQFVSLDRPGEVIVHTVFSGDDERAQPPNRSVALEAEPIVHQANCNLCDSRIWGDRFKCLTCPDFDTCASCFTITPEQHPGHSFEKLLNQKSSSKLLFRLDVRLILQRAMLAGDRSLGSATSA</sequence>
<evidence type="ECO:0000259" key="4">
    <source>
        <dbReference type="SMART" id="SM00291"/>
    </source>
</evidence>
<dbReference type="GO" id="GO:0008270">
    <property type="term" value="F:zinc ion binding"/>
    <property type="evidence" value="ECO:0007669"/>
    <property type="project" value="UniProtKB-KW"/>
</dbReference>
<keyword evidence="2" id="KW-0863">Zinc-finger</keyword>